<keyword evidence="3 6" id="KW-0238">DNA-binding</keyword>
<keyword evidence="4" id="KW-0804">Transcription</keyword>
<dbReference type="Gene3D" id="3.40.190.290">
    <property type="match status" value="1"/>
</dbReference>
<dbReference type="CDD" id="cd05466">
    <property type="entry name" value="PBP2_LTTR_substrate"/>
    <property type="match status" value="1"/>
</dbReference>
<proteinExistence type="inferred from homology"/>
<dbReference type="SUPFAM" id="SSF53850">
    <property type="entry name" value="Periplasmic binding protein-like II"/>
    <property type="match status" value="1"/>
</dbReference>
<sequence>MADSTSLNKAAERLFVSQPSLSASLHDAEDELGFQIFNRTARGVKPTETGARFIRDAREFYSHYERLLKKYTSSEKKTFSVTTLYYAFARKAFVEIVKDFSDEDYDFAFCEKKASLVIADVALGKSQIGILYLSDSNRESISKSLKSNNLEFHHLTECNAFVYLHKNHPLAKKESVSLDELSDYRFVTFDTDDVKSFFSDEVIERYGLNQAITVADRATELNLLKTLDGYTFLSGVFAEETNEDFVLVPLQNPDDGLSHSFELGYISKSSVKIEKISLNYIDAVRRTLNIAGFVC</sequence>
<protein>
    <submittedName>
        <fullName evidence="6">DNA-binding transcriptional LysR family regulator</fullName>
    </submittedName>
</protein>
<name>A0A7W8G8S8_9SPIR</name>
<evidence type="ECO:0000256" key="1">
    <source>
        <dbReference type="ARBA" id="ARBA00009437"/>
    </source>
</evidence>
<dbReference type="Gene3D" id="1.10.10.10">
    <property type="entry name" value="Winged helix-like DNA-binding domain superfamily/Winged helix DNA-binding domain"/>
    <property type="match status" value="1"/>
</dbReference>
<dbReference type="GO" id="GO:0003677">
    <property type="term" value="F:DNA binding"/>
    <property type="evidence" value="ECO:0007669"/>
    <property type="project" value="UniProtKB-KW"/>
</dbReference>
<dbReference type="Pfam" id="PF00126">
    <property type="entry name" value="HTH_1"/>
    <property type="match status" value="1"/>
</dbReference>
<dbReference type="GO" id="GO:0003700">
    <property type="term" value="F:DNA-binding transcription factor activity"/>
    <property type="evidence" value="ECO:0007669"/>
    <property type="project" value="InterPro"/>
</dbReference>
<dbReference type="GO" id="GO:0032993">
    <property type="term" value="C:protein-DNA complex"/>
    <property type="evidence" value="ECO:0007669"/>
    <property type="project" value="TreeGrafter"/>
</dbReference>
<evidence type="ECO:0000256" key="2">
    <source>
        <dbReference type="ARBA" id="ARBA00023015"/>
    </source>
</evidence>
<reference evidence="6 7" key="1">
    <citation type="submission" date="2020-08" db="EMBL/GenBank/DDBJ databases">
        <title>Genomic Encyclopedia of Type Strains, Phase IV (KMG-IV): sequencing the most valuable type-strain genomes for metagenomic binning, comparative biology and taxonomic classification.</title>
        <authorList>
            <person name="Goeker M."/>
        </authorList>
    </citation>
    <scope>NUCLEOTIDE SEQUENCE [LARGE SCALE GENOMIC DNA]</scope>
    <source>
        <strain evidence="6 7">DSM 103462</strain>
    </source>
</reference>
<dbReference type="PANTHER" id="PTHR30346">
    <property type="entry name" value="TRANSCRIPTIONAL DUAL REGULATOR HCAR-RELATED"/>
    <property type="match status" value="1"/>
</dbReference>
<dbReference type="SUPFAM" id="SSF46785">
    <property type="entry name" value="Winged helix' DNA-binding domain"/>
    <property type="match status" value="1"/>
</dbReference>
<dbReference type="InterPro" id="IPR036390">
    <property type="entry name" value="WH_DNA-bd_sf"/>
</dbReference>
<keyword evidence="2" id="KW-0805">Transcription regulation</keyword>
<evidence type="ECO:0000256" key="3">
    <source>
        <dbReference type="ARBA" id="ARBA00023125"/>
    </source>
</evidence>
<dbReference type="AlphaFoldDB" id="A0A7W8G8S8"/>
<gene>
    <name evidence="6" type="ORF">HNP76_001341</name>
</gene>
<dbReference type="PANTHER" id="PTHR30346:SF0">
    <property type="entry name" value="HCA OPERON TRANSCRIPTIONAL ACTIVATOR HCAR"/>
    <property type="match status" value="1"/>
</dbReference>
<evidence type="ECO:0000256" key="4">
    <source>
        <dbReference type="ARBA" id="ARBA00023163"/>
    </source>
</evidence>
<evidence type="ECO:0000259" key="5">
    <source>
        <dbReference type="PROSITE" id="PS50931"/>
    </source>
</evidence>
<dbReference type="PROSITE" id="PS50931">
    <property type="entry name" value="HTH_LYSR"/>
    <property type="match status" value="1"/>
</dbReference>
<accession>A0A7W8G8S8</accession>
<comment type="similarity">
    <text evidence="1">Belongs to the LysR transcriptional regulatory family.</text>
</comment>
<keyword evidence="7" id="KW-1185">Reference proteome</keyword>
<evidence type="ECO:0000313" key="6">
    <source>
        <dbReference type="EMBL" id="MBB5225973.1"/>
    </source>
</evidence>
<dbReference type="InterPro" id="IPR005119">
    <property type="entry name" value="LysR_subst-bd"/>
</dbReference>
<dbReference type="Proteomes" id="UP000518887">
    <property type="component" value="Unassembled WGS sequence"/>
</dbReference>
<organism evidence="6 7">
    <name type="scientific">Treponema ruminis</name>
    <dbReference type="NCBI Taxonomy" id="744515"/>
    <lineage>
        <taxon>Bacteria</taxon>
        <taxon>Pseudomonadati</taxon>
        <taxon>Spirochaetota</taxon>
        <taxon>Spirochaetia</taxon>
        <taxon>Spirochaetales</taxon>
        <taxon>Treponemataceae</taxon>
        <taxon>Treponema</taxon>
    </lineage>
</organism>
<evidence type="ECO:0000313" key="7">
    <source>
        <dbReference type="Proteomes" id="UP000518887"/>
    </source>
</evidence>
<dbReference type="InterPro" id="IPR000847">
    <property type="entry name" value="LysR_HTH_N"/>
</dbReference>
<dbReference type="Pfam" id="PF03466">
    <property type="entry name" value="LysR_substrate"/>
    <property type="match status" value="1"/>
</dbReference>
<comment type="caution">
    <text evidence="6">The sequence shown here is derived from an EMBL/GenBank/DDBJ whole genome shotgun (WGS) entry which is preliminary data.</text>
</comment>
<feature type="domain" description="HTH lysR-type" evidence="5">
    <location>
        <begin position="1"/>
        <end position="47"/>
    </location>
</feature>
<dbReference type="PRINTS" id="PR00039">
    <property type="entry name" value="HTHLYSR"/>
</dbReference>
<dbReference type="InterPro" id="IPR036388">
    <property type="entry name" value="WH-like_DNA-bd_sf"/>
</dbReference>
<dbReference type="EMBL" id="JACHFQ010000004">
    <property type="protein sequence ID" value="MBB5225973.1"/>
    <property type="molecule type" value="Genomic_DNA"/>
</dbReference>